<keyword evidence="3" id="KW-0813">Transport</keyword>
<dbReference type="Pfam" id="PF25967">
    <property type="entry name" value="RND-MFP_C"/>
    <property type="match status" value="1"/>
</dbReference>
<dbReference type="GO" id="GO:1990281">
    <property type="term" value="C:efflux pump complex"/>
    <property type="evidence" value="ECO:0007669"/>
    <property type="project" value="TreeGrafter"/>
</dbReference>
<dbReference type="AlphaFoldDB" id="A0A7K1Y9C5"/>
<gene>
    <name evidence="9" type="ORF">GS399_08250</name>
</gene>
<name>A0A7K1Y9C5_9SPHI</name>
<dbReference type="InterPro" id="IPR006143">
    <property type="entry name" value="RND_pump_MFP"/>
</dbReference>
<dbReference type="PANTHER" id="PTHR30469:SF36">
    <property type="entry name" value="BLL3903 PROTEIN"/>
    <property type="match status" value="1"/>
</dbReference>
<dbReference type="Gene3D" id="2.40.50.100">
    <property type="match status" value="1"/>
</dbReference>
<feature type="region of interest" description="Disordered" evidence="4">
    <location>
        <begin position="29"/>
        <end position="48"/>
    </location>
</feature>
<evidence type="ECO:0000256" key="4">
    <source>
        <dbReference type="SAM" id="MobiDB-lite"/>
    </source>
</evidence>
<dbReference type="Gene3D" id="1.10.287.470">
    <property type="entry name" value="Helix hairpin bin"/>
    <property type="match status" value="1"/>
</dbReference>
<evidence type="ECO:0000313" key="10">
    <source>
        <dbReference type="Proteomes" id="UP000466586"/>
    </source>
</evidence>
<feature type="compositionally biased region" description="Gly residues" evidence="4">
    <location>
        <begin position="35"/>
        <end position="45"/>
    </location>
</feature>
<keyword evidence="10" id="KW-1185">Reference proteome</keyword>
<comment type="similarity">
    <text evidence="2">Belongs to the membrane fusion protein (MFP) (TC 8.A.1) family.</text>
</comment>
<feature type="domain" description="Multidrug resistance protein MdtA-like barrel-sandwich hybrid" evidence="6">
    <location>
        <begin position="77"/>
        <end position="204"/>
    </location>
</feature>
<reference evidence="9 10" key="1">
    <citation type="submission" date="2019-11" db="EMBL/GenBank/DDBJ databases">
        <title>Pedobacter sp. HMF7647 Genome sequencing and assembly.</title>
        <authorList>
            <person name="Kang H."/>
            <person name="Kim H."/>
            <person name="Joh K."/>
        </authorList>
    </citation>
    <scope>NUCLEOTIDE SEQUENCE [LARGE SCALE GENOMIC DNA]</scope>
    <source>
        <strain evidence="9 10">HMF7647</strain>
    </source>
</reference>
<evidence type="ECO:0000259" key="7">
    <source>
        <dbReference type="Pfam" id="PF25954"/>
    </source>
</evidence>
<feature type="domain" description="Multidrug resistance protein MdtA-like C-terminal permuted SH3" evidence="8">
    <location>
        <begin position="288"/>
        <end position="346"/>
    </location>
</feature>
<keyword evidence="5" id="KW-1133">Transmembrane helix</keyword>
<evidence type="ECO:0000256" key="3">
    <source>
        <dbReference type="ARBA" id="ARBA00022448"/>
    </source>
</evidence>
<keyword evidence="5" id="KW-0472">Membrane</keyword>
<comment type="subcellular location">
    <subcellularLocation>
        <location evidence="1">Cell envelope</location>
    </subcellularLocation>
</comment>
<dbReference type="Proteomes" id="UP000466586">
    <property type="component" value="Unassembled WGS sequence"/>
</dbReference>
<protein>
    <submittedName>
        <fullName evidence="9">Efflux RND transporter periplasmic adaptor subunit</fullName>
    </submittedName>
</protein>
<comment type="caution">
    <text evidence="9">The sequence shown here is derived from an EMBL/GenBank/DDBJ whole genome shotgun (WGS) entry which is preliminary data.</text>
</comment>
<dbReference type="SUPFAM" id="SSF111369">
    <property type="entry name" value="HlyD-like secretion proteins"/>
    <property type="match status" value="1"/>
</dbReference>
<evidence type="ECO:0000256" key="5">
    <source>
        <dbReference type="SAM" id="Phobius"/>
    </source>
</evidence>
<feature type="transmembrane region" description="Helical" evidence="5">
    <location>
        <begin position="6"/>
        <end position="24"/>
    </location>
</feature>
<evidence type="ECO:0000256" key="1">
    <source>
        <dbReference type="ARBA" id="ARBA00004196"/>
    </source>
</evidence>
<dbReference type="Gene3D" id="2.40.30.170">
    <property type="match status" value="1"/>
</dbReference>
<dbReference type="InterPro" id="IPR058792">
    <property type="entry name" value="Beta-barrel_RND_2"/>
</dbReference>
<proteinExistence type="inferred from homology"/>
<dbReference type="PANTHER" id="PTHR30469">
    <property type="entry name" value="MULTIDRUG RESISTANCE PROTEIN MDTA"/>
    <property type="match status" value="1"/>
</dbReference>
<dbReference type="Pfam" id="PF25954">
    <property type="entry name" value="Beta-barrel_RND_2"/>
    <property type="match status" value="1"/>
</dbReference>
<evidence type="ECO:0000259" key="6">
    <source>
        <dbReference type="Pfam" id="PF25917"/>
    </source>
</evidence>
<dbReference type="EMBL" id="WVHT01000003">
    <property type="protein sequence ID" value="MXV50961.1"/>
    <property type="molecule type" value="Genomic_DNA"/>
</dbReference>
<dbReference type="InterPro" id="IPR058627">
    <property type="entry name" value="MdtA-like_C"/>
</dbReference>
<dbReference type="RefSeq" id="WP_160844140.1">
    <property type="nucleotide sequence ID" value="NZ_WVHT01000003.1"/>
</dbReference>
<organism evidence="9 10">
    <name type="scientific">Hufsiella arboris</name>
    <dbReference type="NCBI Taxonomy" id="2695275"/>
    <lineage>
        <taxon>Bacteria</taxon>
        <taxon>Pseudomonadati</taxon>
        <taxon>Bacteroidota</taxon>
        <taxon>Sphingobacteriia</taxon>
        <taxon>Sphingobacteriales</taxon>
        <taxon>Sphingobacteriaceae</taxon>
        <taxon>Hufsiella</taxon>
    </lineage>
</organism>
<dbReference type="Pfam" id="PF25917">
    <property type="entry name" value="BSH_RND"/>
    <property type="match status" value="1"/>
</dbReference>
<dbReference type="GO" id="GO:0015562">
    <property type="term" value="F:efflux transmembrane transporter activity"/>
    <property type="evidence" value="ECO:0007669"/>
    <property type="project" value="TreeGrafter"/>
</dbReference>
<sequence length="362" mass="38764">MKTKHIVYAIIIIAFGGLVAYRIIENKKSKEQQGRGPGAGAGPGKGSAPATMVSGVVIKPQRFSNTISVSGSIEANEQVQIRSEISGLVRAINFQEGSNVTKGQPLLRIDDSELRAQLSQAFTKQNLAGETEHRAKLLLEKEAISQEEYDTSLADLKALKAQTQLIQAQLAKTIVRAPFSGKIGLRAISVGEYLTPATAVANLVSIDPVKIQFAVPEKYSDRLKVNTQLTFTISGSQKHYKAIIYALEPIIDANTRTLQLKAKAPNPGGDLLPGSFAKVELPLATIENALLVPTQAVIPVLNGKQVFISNNGEAKQVMIETTVRTDSDVLVNSGLKPGDTVITTGLMGLKDKAPVKVKVKGH</sequence>
<dbReference type="NCBIfam" id="TIGR01730">
    <property type="entry name" value="RND_mfp"/>
    <property type="match status" value="1"/>
</dbReference>
<keyword evidence="5" id="KW-0812">Transmembrane</keyword>
<evidence type="ECO:0000313" key="9">
    <source>
        <dbReference type="EMBL" id="MXV50961.1"/>
    </source>
</evidence>
<evidence type="ECO:0000259" key="8">
    <source>
        <dbReference type="Pfam" id="PF25967"/>
    </source>
</evidence>
<evidence type="ECO:0000256" key="2">
    <source>
        <dbReference type="ARBA" id="ARBA00009477"/>
    </source>
</evidence>
<accession>A0A7K1Y9C5</accession>
<feature type="domain" description="CusB-like beta-barrel" evidence="7">
    <location>
        <begin position="211"/>
        <end position="281"/>
    </location>
</feature>
<dbReference type="InterPro" id="IPR058625">
    <property type="entry name" value="MdtA-like_BSH"/>
</dbReference>
<dbReference type="Gene3D" id="2.40.420.20">
    <property type="match status" value="1"/>
</dbReference>